<reference evidence="3" key="1">
    <citation type="journal article" date="2010" name="Nat. Biotechnol.">
        <title>Draft genome sequence of the oilseed species Ricinus communis.</title>
        <authorList>
            <person name="Chan A.P."/>
            <person name="Crabtree J."/>
            <person name="Zhao Q."/>
            <person name="Lorenzi H."/>
            <person name="Orvis J."/>
            <person name="Puiu D."/>
            <person name="Melake-Berhan A."/>
            <person name="Jones K.M."/>
            <person name="Redman J."/>
            <person name="Chen G."/>
            <person name="Cahoon E.B."/>
            <person name="Gedil M."/>
            <person name="Stanke M."/>
            <person name="Haas B.J."/>
            <person name="Wortman J.R."/>
            <person name="Fraser-Liggett C.M."/>
            <person name="Ravel J."/>
            <person name="Rabinowicz P.D."/>
        </authorList>
    </citation>
    <scope>NUCLEOTIDE SEQUENCE [LARGE SCALE GENOMIC DNA]</scope>
    <source>
        <strain evidence="3">cv. Hale</strain>
    </source>
</reference>
<keyword evidence="1" id="KW-0472">Membrane</keyword>
<proteinExistence type="predicted"/>
<sequence length="84" mass="8943">MAMGMMSVTIPAVAAAAGIYFLDKNHSQAQKRMAEVVHGLGSGMRGPVGSMVAKVKEEVKSNSQMPKLAPQFDGLYSFETLVGR</sequence>
<feature type="transmembrane region" description="Helical" evidence="1">
    <location>
        <begin position="6"/>
        <end position="23"/>
    </location>
</feature>
<dbReference type="EMBL" id="EQ973937">
    <property type="protein sequence ID" value="EEF37956.1"/>
    <property type="molecule type" value="Genomic_DNA"/>
</dbReference>
<gene>
    <name evidence="2" type="ORF">RCOM_0969450</name>
</gene>
<evidence type="ECO:0000313" key="2">
    <source>
        <dbReference type="EMBL" id="EEF37956.1"/>
    </source>
</evidence>
<dbReference type="InParanoid" id="B9SEK2"/>
<keyword evidence="3" id="KW-1185">Reference proteome</keyword>
<evidence type="ECO:0000313" key="3">
    <source>
        <dbReference type="Proteomes" id="UP000008311"/>
    </source>
</evidence>
<name>B9SEK2_RICCO</name>
<keyword evidence="1" id="KW-0812">Transmembrane</keyword>
<dbReference type="AlphaFoldDB" id="B9SEK2"/>
<dbReference type="Proteomes" id="UP000008311">
    <property type="component" value="Unassembled WGS sequence"/>
</dbReference>
<dbReference type="eggNOG" id="ENOG502SBTX">
    <property type="taxonomic scope" value="Eukaryota"/>
</dbReference>
<organism evidence="2 3">
    <name type="scientific">Ricinus communis</name>
    <name type="common">Castor bean</name>
    <dbReference type="NCBI Taxonomy" id="3988"/>
    <lineage>
        <taxon>Eukaryota</taxon>
        <taxon>Viridiplantae</taxon>
        <taxon>Streptophyta</taxon>
        <taxon>Embryophyta</taxon>
        <taxon>Tracheophyta</taxon>
        <taxon>Spermatophyta</taxon>
        <taxon>Magnoliopsida</taxon>
        <taxon>eudicotyledons</taxon>
        <taxon>Gunneridae</taxon>
        <taxon>Pentapetalae</taxon>
        <taxon>rosids</taxon>
        <taxon>fabids</taxon>
        <taxon>Malpighiales</taxon>
        <taxon>Euphorbiaceae</taxon>
        <taxon>Acalyphoideae</taxon>
        <taxon>Acalypheae</taxon>
        <taxon>Ricinus</taxon>
    </lineage>
</organism>
<protein>
    <submittedName>
        <fullName evidence="2">Uncharacterized protein</fullName>
    </submittedName>
</protein>
<accession>B9SEK2</accession>
<evidence type="ECO:0000256" key="1">
    <source>
        <dbReference type="SAM" id="Phobius"/>
    </source>
</evidence>
<keyword evidence="1" id="KW-1133">Transmembrane helix</keyword>